<keyword evidence="2" id="KW-1185">Reference proteome</keyword>
<gene>
    <name evidence="1" type="ORF">NA56DRAFT_199245</name>
</gene>
<proteinExistence type="predicted"/>
<dbReference type="AlphaFoldDB" id="A0A2J6Q0E8"/>
<reference evidence="1 2" key="1">
    <citation type="submission" date="2016-05" db="EMBL/GenBank/DDBJ databases">
        <title>A degradative enzymes factory behind the ericoid mycorrhizal symbiosis.</title>
        <authorList>
            <consortium name="DOE Joint Genome Institute"/>
            <person name="Martino E."/>
            <person name="Morin E."/>
            <person name="Grelet G."/>
            <person name="Kuo A."/>
            <person name="Kohler A."/>
            <person name="Daghino S."/>
            <person name="Barry K."/>
            <person name="Choi C."/>
            <person name="Cichocki N."/>
            <person name="Clum A."/>
            <person name="Copeland A."/>
            <person name="Hainaut M."/>
            <person name="Haridas S."/>
            <person name="Labutti K."/>
            <person name="Lindquist E."/>
            <person name="Lipzen A."/>
            <person name="Khouja H.-R."/>
            <person name="Murat C."/>
            <person name="Ohm R."/>
            <person name="Olson A."/>
            <person name="Spatafora J."/>
            <person name="Veneault-Fourrey C."/>
            <person name="Henrissat B."/>
            <person name="Grigoriev I."/>
            <person name="Martin F."/>
            <person name="Perotto S."/>
        </authorList>
    </citation>
    <scope>NUCLEOTIDE SEQUENCE [LARGE SCALE GENOMIC DNA]</scope>
    <source>
        <strain evidence="1 2">UAMH 7357</strain>
    </source>
</reference>
<sequence length="133" mass="14675">MVCHLMQSALWKRIAGRYFRIHLENAATERAYLTKAASLRHLILRPSLSSENISSSHPLILSSSHPLILSSSHPLILSSSHPLILSSSHPLILSSPLLIFSSPPVLLSLSSPSGISFQKQFIHLFSRKPDAHL</sequence>
<evidence type="ECO:0000313" key="2">
    <source>
        <dbReference type="Proteomes" id="UP000235672"/>
    </source>
</evidence>
<dbReference type="Proteomes" id="UP000235672">
    <property type="component" value="Unassembled WGS sequence"/>
</dbReference>
<accession>A0A2J6Q0E8</accession>
<dbReference type="EMBL" id="KZ613488">
    <property type="protein sequence ID" value="PMD19755.1"/>
    <property type="molecule type" value="Genomic_DNA"/>
</dbReference>
<protein>
    <submittedName>
        <fullName evidence="1">Uncharacterized protein</fullName>
    </submittedName>
</protein>
<name>A0A2J6Q0E8_9HELO</name>
<organism evidence="1 2">
    <name type="scientific">Hyaloscypha hepaticicola</name>
    <dbReference type="NCBI Taxonomy" id="2082293"/>
    <lineage>
        <taxon>Eukaryota</taxon>
        <taxon>Fungi</taxon>
        <taxon>Dikarya</taxon>
        <taxon>Ascomycota</taxon>
        <taxon>Pezizomycotina</taxon>
        <taxon>Leotiomycetes</taxon>
        <taxon>Helotiales</taxon>
        <taxon>Hyaloscyphaceae</taxon>
        <taxon>Hyaloscypha</taxon>
    </lineage>
</organism>
<evidence type="ECO:0000313" key="1">
    <source>
        <dbReference type="EMBL" id="PMD19755.1"/>
    </source>
</evidence>